<evidence type="ECO:0000313" key="6">
    <source>
        <dbReference type="EMBL" id="QIW97987.1"/>
    </source>
</evidence>
<evidence type="ECO:0000256" key="3">
    <source>
        <dbReference type="PIRSR" id="PIRSR605511-2"/>
    </source>
</evidence>
<feature type="binding site" evidence="3">
    <location>
        <position position="24"/>
    </location>
    <ligand>
        <name>a divalent metal cation</name>
        <dbReference type="ChEBI" id="CHEBI:60240"/>
    </ligand>
</feature>
<gene>
    <name evidence="6" type="ORF">AMS68_003505</name>
</gene>
<feature type="binding site" evidence="3">
    <location>
        <position position="128"/>
    </location>
    <ligand>
        <name>substrate</name>
    </ligand>
</feature>
<dbReference type="Pfam" id="PF08450">
    <property type="entry name" value="SGL"/>
    <property type="match status" value="1"/>
</dbReference>
<dbReference type="GO" id="GO:0004341">
    <property type="term" value="F:gluconolactonase activity"/>
    <property type="evidence" value="ECO:0007669"/>
    <property type="project" value="TreeGrafter"/>
</dbReference>
<evidence type="ECO:0000313" key="7">
    <source>
        <dbReference type="Proteomes" id="UP000503462"/>
    </source>
</evidence>
<protein>
    <recommendedName>
        <fullName evidence="5">SMP-30/Gluconolactonase/LRE-like region domain-containing protein</fullName>
    </recommendedName>
</protein>
<dbReference type="PANTHER" id="PTHR10907:SF47">
    <property type="entry name" value="REGUCALCIN"/>
    <property type="match status" value="1"/>
</dbReference>
<dbReference type="OrthoDB" id="423498at2759"/>
<dbReference type="EMBL" id="CP051140">
    <property type="protein sequence ID" value="QIW97987.1"/>
    <property type="molecule type" value="Genomic_DNA"/>
</dbReference>
<comment type="cofactor">
    <cofactor evidence="3">
        <name>Zn(2+)</name>
        <dbReference type="ChEBI" id="CHEBI:29105"/>
    </cofactor>
    <text evidence="3">Binds 1 divalent metal cation per subunit.</text>
</comment>
<dbReference type="InterPro" id="IPR013658">
    <property type="entry name" value="SGL"/>
</dbReference>
<evidence type="ECO:0000256" key="1">
    <source>
        <dbReference type="ARBA" id="ARBA00008853"/>
    </source>
</evidence>
<dbReference type="SUPFAM" id="SSF63829">
    <property type="entry name" value="Calcium-dependent phosphotriesterase"/>
    <property type="match status" value="1"/>
</dbReference>
<keyword evidence="3" id="KW-0862">Zinc</keyword>
<keyword evidence="3" id="KW-0479">Metal-binding</keyword>
<sequence length="325" mass="36139">MSNDNVKVYTVTEPWLETNCGLGEAPFWEVSRNSLRFVDIVKEHIYFVDLNEGPKSLKRHDLGFSISTTADIEGNDDEFIFGGKLGYGVYDRRNGKTRWTKHMWNDAERQDDGGGKPGVGKTREARMRSNDGIVDARGRYWVGTMNDPLVVDGNVTDEGVLFRLDPDLSLHRILPGVTIPNGMSWTADNAGFYFTDSPTKQIKVYPYDLETGGVSLDRGKTFFECPYDDGVPDGHCQDAEGHFWIACFGTGKVLRVSPAGDIVARVDLPTRCVSCPVICGKTLYVCSAEEEDPDKYPESVKYQGAVFKVDIGVGPSSLYKFNLQT</sequence>
<proteinExistence type="inferred from homology"/>
<evidence type="ECO:0000256" key="2">
    <source>
        <dbReference type="PIRSR" id="PIRSR605511-1"/>
    </source>
</evidence>
<dbReference type="PANTHER" id="PTHR10907">
    <property type="entry name" value="REGUCALCIN"/>
    <property type="match status" value="1"/>
</dbReference>
<evidence type="ECO:0000256" key="4">
    <source>
        <dbReference type="SAM" id="MobiDB-lite"/>
    </source>
</evidence>
<name>A0A6H0XTP9_9PEZI</name>
<dbReference type="AlphaFoldDB" id="A0A6H0XTP9"/>
<feature type="domain" description="SMP-30/Gluconolactonase/LRE-like region" evidence="5">
    <location>
        <begin position="22"/>
        <end position="288"/>
    </location>
</feature>
<dbReference type="Gene3D" id="2.120.10.30">
    <property type="entry name" value="TolB, C-terminal domain"/>
    <property type="match status" value="1"/>
</dbReference>
<feature type="active site" description="Proton donor/acceptor" evidence="2">
    <location>
        <position position="233"/>
    </location>
</feature>
<dbReference type="InterPro" id="IPR011042">
    <property type="entry name" value="6-blade_b-propeller_TolB-like"/>
</dbReference>
<organism evidence="6 7">
    <name type="scientific">Peltaster fructicola</name>
    <dbReference type="NCBI Taxonomy" id="286661"/>
    <lineage>
        <taxon>Eukaryota</taxon>
        <taxon>Fungi</taxon>
        <taxon>Dikarya</taxon>
        <taxon>Ascomycota</taxon>
        <taxon>Pezizomycotina</taxon>
        <taxon>Dothideomycetes</taxon>
        <taxon>Dothideomycetes incertae sedis</taxon>
        <taxon>Peltaster</taxon>
    </lineage>
</organism>
<feature type="region of interest" description="Disordered" evidence="4">
    <location>
        <begin position="104"/>
        <end position="124"/>
    </location>
</feature>
<keyword evidence="7" id="KW-1185">Reference proteome</keyword>
<accession>A0A6H0XTP9</accession>
<dbReference type="InterPro" id="IPR005511">
    <property type="entry name" value="SMP-30"/>
</dbReference>
<dbReference type="PRINTS" id="PR01790">
    <property type="entry name" value="SMP30FAMILY"/>
</dbReference>
<feature type="compositionally biased region" description="Basic and acidic residues" evidence="4">
    <location>
        <begin position="104"/>
        <end position="114"/>
    </location>
</feature>
<reference evidence="6 7" key="1">
    <citation type="journal article" date="2016" name="Sci. Rep.">
        <title>Peltaster fructicola genome reveals evolution from an invasive phytopathogen to an ectophytic parasite.</title>
        <authorList>
            <person name="Xu C."/>
            <person name="Chen H."/>
            <person name="Gleason M.L."/>
            <person name="Xu J.R."/>
            <person name="Liu H."/>
            <person name="Zhang R."/>
            <person name="Sun G."/>
        </authorList>
    </citation>
    <scope>NUCLEOTIDE SEQUENCE [LARGE SCALE GENOMIC DNA]</scope>
    <source>
        <strain evidence="6 7">LNHT1506</strain>
    </source>
</reference>
<feature type="binding site" evidence="3">
    <location>
        <position position="233"/>
    </location>
    <ligand>
        <name>a divalent metal cation</name>
        <dbReference type="ChEBI" id="CHEBI:60240"/>
    </ligand>
</feature>
<evidence type="ECO:0000259" key="5">
    <source>
        <dbReference type="Pfam" id="PF08450"/>
    </source>
</evidence>
<feature type="binding site" evidence="3">
    <location>
        <position position="130"/>
    </location>
    <ligand>
        <name>substrate</name>
    </ligand>
</feature>
<feature type="binding site" evidence="3">
    <location>
        <position position="181"/>
    </location>
    <ligand>
        <name>a divalent metal cation</name>
        <dbReference type="ChEBI" id="CHEBI:60240"/>
    </ligand>
</feature>
<comment type="similarity">
    <text evidence="1">Belongs to the SMP-30/CGR1 family.</text>
</comment>
<dbReference type="Proteomes" id="UP000503462">
    <property type="component" value="Chromosome 2"/>
</dbReference>
<dbReference type="GO" id="GO:0005509">
    <property type="term" value="F:calcium ion binding"/>
    <property type="evidence" value="ECO:0007669"/>
    <property type="project" value="TreeGrafter"/>
</dbReference>